<feature type="transmembrane region" description="Helical" evidence="1">
    <location>
        <begin position="192"/>
        <end position="212"/>
    </location>
</feature>
<dbReference type="PANTHER" id="PTHR23028">
    <property type="entry name" value="ACETYLTRANSFERASE"/>
    <property type="match status" value="1"/>
</dbReference>
<feature type="transmembrane region" description="Helical" evidence="1">
    <location>
        <begin position="254"/>
        <end position="271"/>
    </location>
</feature>
<feature type="transmembrane region" description="Helical" evidence="1">
    <location>
        <begin position="77"/>
        <end position="97"/>
    </location>
</feature>
<dbReference type="InterPro" id="IPR002656">
    <property type="entry name" value="Acyl_transf_3_dom"/>
</dbReference>
<dbReference type="PANTHER" id="PTHR23028:SF134">
    <property type="entry name" value="PUTATIVE (AFU_ORTHOLOGUE AFUA_4G08520)-RELATED"/>
    <property type="match status" value="1"/>
</dbReference>
<protein>
    <submittedName>
        <fullName evidence="3">Acyltransferase</fullName>
        <ecNumber evidence="3">2.3.-.-</ecNumber>
    </submittedName>
</protein>
<dbReference type="RefSeq" id="WP_238291754.1">
    <property type="nucleotide sequence ID" value="NZ_BPQS01000045.1"/>
</dbReference>
<sequence>MPDSRRYYPTLDLIRGIAAFFVLVYHVQHWLLGPGYAVNAGLAVDLFFCLSGFVLASAYADRFAAGMTLPDFMISRLIRLMPLVVVATVISGSYIWARTLQGRDATFGAELVTAITLNLISVPFFGASPAIGGPQLFPLNGPQYTIWLELFANLAWYLTSRLRWRGLNYVVAGVSLAYLALFGIGGDTAGTFWLGLPRVLYSFYAGVILFTLTEHRGTVELAAFGKAVFRACFALMVVTFALPLPYLMPWPLELAWIALLSPALVVTAARVRITGRTFLIATWLGAISYPIYILHYPIFCWMNGAYQIVFKTTNFMAEAAILLIVLPLASMMALRIFDEPVRAVTTAWWRRLRPLPGTPTRLGA</sequence>
<keyword evidence="3" id="KW-0808">Transferase</keyword>
<dbReference type="GO" id="GO:0016746">
    <property type="term" value="F:acyltransferase activity"/>
    <property type="evidence" value="ECO:0007669"/>
    <property type="project" value="UniProtKB-KW"/>
</dbReference>
<keyword evidence="1" id="KW-1133">Transmembrane helix</keyword>
<evidence type="ECO:0000256" key="1">
    <source>
        <dbReference type="SAM" id="Phobius"/>
    </source>
</evidence>
<organism evidence="3 4">
    <name type="scientific">Methylobacterium longum</name>
    <dbReference type="NCBI Taxonomy" id="767694"/>
    <lineage>
        <taxon>Bacteria</taxon>
        <taxon>Pseudomonadati</taxon>
        <taxon>Pseudomonadota</taxon>
        <taxon>Alphaproteobacteria</taxon>
        <taxon>Hyphomicrobiales</taxon>
        <taxon>Methylobacteriaceae</taxon>
        <taxon>Methylobacterium</taxon>
    </lineage>
</organism>
<evidence type="ECO:0000313" key="4">
    <source>
        <dbReference type="Proteomes" id="UP001244297"/>
    </source>
</evidence>
<feature type="transmembrane region" description="Helical" evidence="1">
    <location>
        <begin position="167"/>
        <end position="186"/>
    </location>
</feature>
<feature type="transmembrane region" description="Helical" evidence="1">
    <location>
        <begin position="319"/>
        <end position="337"/>
    </location>
</feature>
<dbReference type="EC" id="2.3.-.-" evidence="3"/>
<feature type="transmembrane region" description="Helical" evidence="1">
    <location>
        <begin position="224"/>
        <end position="248"/>
    </location>
</feature>
<comment type="caution">
    <text evidence="3">The sequence shown here is derived from an EMBL/GenBank/DDBJ whole genome shotgun (WGS) entry which is preliminary data.</text>
</comment>
<feature type="transmembrane region" description="Helical" evidence="1">
    <location>
        <begin position="278"/>
        <end position="299"/>
    </location>
</feature>
<dbReference type="InterPro" id="IPR050879">
    <property type="entry name" value="Acyltransferase_3"/>
</dbReference>
<keyword evidence="1" id="KW-0812">Transmembrane</keyword>
<accession>A0ABT8AP30</accession>
<evidence type="ECO:0000313" key="3">
    <source>
        <dbReference type="EMBL" id="MDN3571607.1"/>
    </source>
</evidence>
<keyword evidence="3" id="KW-0012">Acyltransferase</keyword>
<dbReference type="EMBL" id="JAUFPT010000041">
    <property type="protein sequence ID" value="MDN3571607.1"/>
    <property type="molecule type" value="Genomic_DNA"/>
</dbReference>
<feature type="transmembrane region" description="Helical" evidence="1">
    <location>
        <begin position="12"/>
        <end position="31"/>
    </location>
</feature>
<keyword evidence="1" id="KW-0472">Membrane</keyword>
<feature type="domain" description="Acyltransferase 3" evidence="2">
    <location>
        <begin position="10"/>
        <end position="329"/>
    </location>
</feature>
<dbReference type="Proteomes" id="UP001244297">
    <property type="component" value="Unassembled WGS sequence"/>
</dbReference>
<feature type="transmembrane region" description="Helical" evidence="1">
    <location>
        <begin position="37"/>
        <end position="56"/>
    </location>
</feature>
<name>A0ABT8AP30_9HYPH</name>
<reference evidence="4" key="1">
    <citation type="journal article" date="2019" name="Int. J. Syst. Evol. Microbiol.">
        <title>The Global Catalogue of Microorganisms (GCM) 10K type strain sequencing project: providing services to taxonomists for standard genome sequencing and annotation.</title>
        <authorList>
            <consortium name="The Broad Institute Genomics Platform"/>
            <consortium name="The Broad Institute Genome Sequencing Center for Infectious Disease"/>
            <person name="Wu L."/>
            <person name="Ma J."/>
        </authorList>
    </citation>
    <scope>NUCLEOTIDE SEQUENCE [LARGE SCALE GENOMIC DNA]</scope>
    <source>
        <strain evidence="4">CECT 7806</strain>
    </source>
</reference>
<gene>
    <name evidence="3" type="ORF">QWZ18_13355</name>
</gene>
<dbReference type="Pfam" id="PF01757">
    <property type="entry name" value="Acyl_transf_3"/>
    <property type="match status" value="1"/>
</dbReference>
<keyword evidence="4" id="KW-1185">Reference proteome</keyword>
<evidence type="ECO:0000259" key="2">
    <source>
        <dbReference type="Pfam" id="PF01757"/>
    </source>
</evidence>
<proteinExistence type="predicted"/>